<organism evidence="2 3">
    <name type="scientific">Amphibalanus amphitrite</name>
    <name type="common">Striped barnacle</name>
    <name type="synonym">Balanus amphitrite</name>
    <dbReference type="NCBI Taxonomy" id="1232801"/>
    <lineage>
        <taxon>Eukaryota</taxon>
        <taxon>Metazoa</taxon>
        <taxon>Ecdysozoa</taxon>
        <taxon>Arthropoda</taxon>
        <taxon>Crustacea</taxon>
        <taxon>Multicrustacea</taxon>
        <taxon>Cirripedia</taxon>
        <taxon>Thoracica</taxon>
        <taxon>Thoracicalcarea</taxon>
        <taxon>Balanomorpha</taxon>
        <taxon>Balanoidea</taxon>
        <taxon>Balanidae</taxon>
        <taxon>Amphibalaninae</taxon>
        <taxon>Amphibalanus</taxon>
    </lineage>
</organism>
<evidence type="ECO:0000313" key="2">
    <source>
        <dbReference type="EMBL" id="KAF0307020.1"/>
    </source>
</evidence>
<proteinExistence type="predicted"/>
<dbReference type="OrthoDB" id="5273213at2759"/>
<evidence type="ECO:0000313" key="3">
    <source>
        <dbReference type="Proteomes" id="UP000440578"/>
    </source>
</evidence>
<dbReference type="AlphaFoldDB" id="A0A6A4WTR5"/>
<evidence type="ECO:0000256" key="1">
    <source>
        <dbReference type="SAM" id="MobiDB-lite"/>
    </source>
</evidence>
<name>A0A6A4WTR5_AMPAM</name>
<sequence length="127" mass="14362">MPPLFEWAEESIDWAKWYAEVAQPTMRTPEIRNTPLFERPSQSGVGWTRDPEPEERSLWRFLSPAADPTGSDVTRRLPQELLCYIFSFLELCDLLPIAPGRRDEPGEGDIIVARGIGAIAVRGKLLP</sequence>
<comment type="caution">
    <text evidence="2">The sequence shown here is derived from an EMBL/GenBank/DDBJ whole genome shotgun (WGS) entry which is preliminary data.</text>
</comment>
<dbReference type="SUPFAM" id="SSF81383">
    <property type="entry name" value="F-box domain"/>
    <property type="match status" value="1"/>
</dbReference>
<feature type="region of interest" description="Disordered" evidence="1">
    <location>
        <begin position="31"/>
        <end position="51"/>
    </location>
</feature>
<dbReference type="CDD" id="cd09917">
    <property type="entry name" value="F-box_SF"/>
    <property type="match status" value="1"/>
</dbReference>
<evidence type="ECO:0008006" key="4">
    <source>
        <dbReference type="Google" id="ProtNLM"/>
    </source>
</evidence>
<dbReference type="Proteomes" id="UP000440578">
    <property type="component" value="Unassembled WGS sequence"/>
</dbReference>
<reference evidence="2 3" key="1">
    <citation type="submission" date="2019-07" db="EMBL/GenBank/DDBJ databases">
        <title>Draft genome assembly of a fouling barnacle, Amphibalanus amphitrite (Darwin, 1854): The first reference genome for Thecostraca.</title>
        <authorList>
            <person name="Kim W."/>
        </authorList>
    </citation>
    <scope>NUCLEOTIDE SEQUENCE [LARGE SCALE GENOMIC DNA]</scope>
    <source>
        <strain evidence="2">SNU_AA5</strain>
        <tissue evidence="2">Soma without cirri and trophi</tissue>
    </source>
</reference>
<keyword evidence="3" id="KW-1185">Reference proteome</keyword>
<accession>A0A6A4WTR5</accession>
<protein>
    <recommendedName>
        <fullName evidence="4">F-box domain-containing protein</fullName>
    </recommendedName>
</protein>
<dbReference type="EMBL" id="VIIS01000616">
    <property type="protein sequence ID" value="KAF0307020.1"/>
    <property type="molecule type" value="Genomic_DNA"/>
</dbReference>
<gene>
    <name evidence="2" type="ORF">FJT64_021574</name>
</gene>
<dbReference type="InterPro" id="IPR036047">
    <property type="entry name" value="F-box-like_dom_sf"/>
</dbReference>